<dbReference type="EMBL" id="JALLPJ020000511">
    <property type="protein sequence ID" value="KAL3790064.1"/>
    <property type="molecule type" value="Genomic_DNA"/>
</dbReference>
<sequence>MLKDAGYTDREVKNAIKDKQKARRQRSLSKLSLSFMIQTNVKASRTEKKVGRAVRNMDRIKRKQNDGSELFYDRSAIYSGWWLPFSAHYF</sequence>
<accession>A0ABD3PR17</accession>
<dbReference type="AlphaFoldDB" id="A0ABD3PR17"/>
<reference evidence="1 2" key="1">
    <citation type="submission" date="2024-10" db="EMBL/GenBank/DDBJ databases">
        <title>Updated reference genomes for cyclostephanoid diatoms.</title>
        <authorList>
            <person name="Roberts W.R."/>
            <person name="Alverson A.J."/>
        </authorList>
    </citation>
    <scope>NUCLEOTIDE SEQUENCE [LARGE SCALE GENOMIC DNA]</scope>
    <source>
        <strain evidence="1 2">AJA010-31</strain>
    </source>
</reference>
<keyword evidence="2" id="KW-1185">Reference proteome</keyword>
<dbReference type="Proteomes" id="UP001530400">
    <property type="component" value="Unassembled WGS sequence"/>
</dbReference>
<comment type="caution">
    <text evidence="1">The sequence shown here is derived from an EMBL/GenBank/DDBJ whole genome shotgun (WGS) entry which is preliminary data.</text>
</comment>
<organism evidence="1 2">
    <name type="scientific">Cyclotella atomus</name>
    <dbReference type="NCBI Taxonomy" id="382360"/>
    <lineage>
        <taxon>Eukaryota</taxon>
        <taxon>Sar</taxon>
        <taxon>Stramenopiles</taxon>
        <taxon>Ochrophyta</taxon>
        <taxon>Bacillariophyta</taxon>
        <taxon>Coscinodiscophyceae</taxon>
        <taxon>Thalassiosirophycidae</taxon>
        <taxon>Stephanodiscales</taxon>
        <taxon>Stephanodiscaceae</taxon>
        <taxon>Cyclotella</taxon>
    </lineage>
</organism>
<protein>
    <submittedName>
        <fullName evidence="1">Uncharacterized protein</fullName>
    </submittedName>
</protein>
<evidence type="ECO:0000313" key="2">
    <source>
        <dbReference type="Proteomes" id="UP001530400"/>
    </source>
</evidence>
<gene>
    <name evidence="1" type="ORF">ACHAWO_004821</name>
</gene>
<proteinExistence type="predicted"/>
<evidence type="ECO:0000313" key="1">
    <source>
        <dbReference type="EMBL" id="KAL3790064.1"/>
    </source>
</evidence>
<name>A0ABD3PR17_9STRA</name>